<accession>A0A9Q0K0I3</accession>
<dbReference type="InterPro" id="IPR044526">
    <property type="entry name" value="NAKR1-3"/>
</dbReference>
<reference evidence="3" key="1">
    <citation type="journal article" date="2023" name="Plant J.">
        <title>The genome of the king protea, Protea cynaroides.</title>
        <authorList>
            <person name="Chang J."/>
            <person name="Duong T.A."/>
            <person name="Schoeman C."/>
            <person name="Ma X."/>
            <person name="Roodt D."/>
            <person name="Barker N."/>
            <person name="Li Z."/>
            <person name="Van de Peer Y."/>
            <person name="Mizrachi E."/>
        </authorList>
    </citation>
    <scope>NUCLEOTIDE SEQUENCE</scope>
    <source>
        <tissue evidence="3">Young leaves</tissue>
    </source>
</reference>
<feature type="domain" description="HMA" evidence="2">
    <location>
        <begin position="97"/>
        <end position="166"/>
    </location>
</feature>
<evidence type="ECO:0000313" key="3">
    <source>
        <dbReference type="EMBL" id="KAJ4958292.1"/>
    </source>
</evidence>
<dbReference type="InterPro" id="IPR006121">
    <property type="entry name" value="HMA_dom"/>
</dbReference>
<gene>
    <name evidence="3" type="ORF">NE237_025403</name>
</gene>
<dbReference type="CDD" id="cd00371">
    <property type="entry name" value="HMA"/>
    <property type="match status" value="1"/>
</dbReference>
<evidence type="ECO:0000259" key="2">
    <source>
        <dbReference type="PROSITE" id="PS50846"/>
    </source>
</evidence>
<comment type="caution">
    <text evidence="3">The sequence shown here is derived from an EMBL/GenBank/DDBJ whole genome shotgun (WGS) entry which is preliminary data.</text>
</comment>
<dbReference type="Proteomes" id="UP001141806">
    <property type="component" value="Unassembled WGS sequence"/>
</dbReference>
<feature type="transmembrane region" description="Helical" evidence="1">
    <location>
        <begin position="159"/>
        <end position="184"/>
    </location>
</feature>
<evidence type="ECO:0000256" key="1">
    <source>
        <dbReference type="SAM" id="Phobius"/>
    </source>
</evidence>
<dbReference type="PANTHER" id="PTHR46119">
    <property type="entry name" value="OS08G0405700 PROTEIN"/>
    <property type="match status" value="1"/>
</dbReference>
<dbReference type="Gene3D" id="3.30.70.100">
    <property type="match status" value="1"/>
</dbReference>
<proteinExistence type="predicted"/>
<evidence type="ECO:0000313" key="4">
    <source>
        <dbReference type="Proteomes" id="UP001141806"/>
    </source>
</evidence>
<keyword evidence="4" id="KW-1185">Reference proteome</keyword>
<organism evidence="3 4">
    <name type="scientific">Protea cynaroides</name>
    <dbReference type="NCBI Taxonomy" id="273540"/>
    <lineage>
        <taxon>Eukaryota</taxon>
        <taxon>Viridiplantae</taxon>
        <taxon>Streptophyta</taxon>
        <taxon>Embryophyta</taxon>
        <taxon>Tracheophyta</taxon>
        <taxon>Spermatophyta</taxon>
        <taxon>Magnoliopsida</taxon>
        <taxon>Proteales</taxon>
        <taxon>Proteaceae</taxon>
        <taxon>Protea</taxon>
    </lineage>
</organism>
<dbReference type="SUPFAM" id="SSF55008">
    <property type="entry name" value="HMA, heavy metal-associated domain"/>
    <property type="match status" value="1"/>
</dbReference>
<dbReference type="OrthoDB" id="689350at2759"/>
<keyword evidence="1" id="KW-1133">Transmembrane helix</keyword>
<sequence length="196" mass="22274">MLVINKHLPMLRLISEEHCSLSGGSFLLKCAVLWLVGFFVKLVRNVRRVCGNPLDSGDDSERRSLFPSSGRQFVRLKDFVDKNQSALAFHLKPADKLQTVVLRVSMHCSGCARKVEKHISKMEGVTSFQVDLENNKVVVIVSMKINIQTQYSILDHASVLLQFSLVVFFHFSFLFWLVGFGFALKVMVQQKQGWIT</sequence>
<keyword evidence="1" id="KW-0812">Transmembrane</keyword>
<name>A0A9Q0K0I3_9MAGN</name>
<dbReference type="EMBL" id="JAMYWD010000010">
    <property type="protein sequence ID" value="KAJ4958292.1"/>
    <property type="molecule type" value="Genomic_DNA"/>
</dbReference>
<dbReference type="PANTHER" id="PTHR46119:SF11">
    <property type="entry name" value="HEAVY METAL TRANSPORT_DETOXIFICATION SUPERFAMILY PROTEIN"/>
    <property type="match status" value="1"/>
</dbReference>
<dbReference type="GO" id="GO:0046872">
    <property type="term" value="F:metal ion binding"/>
    <property type="evidence" value="ECO:0007669"/>
    <property type="project" value="InterPro"/>
</dbReference>
<dbReference type="AlphaFoldDB" id="A0A9Q0K0I3"/>
<dbReference type="Pfam" id="PF00403">
    <property type="entry name" value="HMA"/>
    <property type="match status" value="1"/>
</dbReference>
<keyword evidence="1" id="KW-0472">Membrane</keyword>
<dbReference type="InterPro" id="IPR036163">
    <property type="entry name" value="HMA_dom_sf"/>
</dbReference>
<protein>
    <recommendedName>
        <fullName evidence="2">HMA domain-containing protein</fullName>
    </recommendedName>
</protein>
<dbReference type="PROSITE" id="PS50846">
    <property type="entry name" value="HMA_2"/>
    <property type="match status" value="1"/>
</dbReference>